<protein>
    <recommendedName>
        <fullName evidence="9">Vps16 C-terminal domain-containing protein</fullName>
    </recommendedName>
</protein>
<evidence type="ECO:0000313" key="6">
    <source>
        <dbReference type="EMBL" id="JAV86566.1"/>
    </source>
</evidence>
<dbReference type="EMBL" id="VVIM01000003">
    <property type="protein sequence ID" value="KAB0801345.1"/>
    <property type="molecule type" value="Genomic_DNA"/>
</dbReference>
<evidence type="ECO:0000256" key="5">
    <source>
        <dbReference type="ARBA" id="ARBA00023329"/>
    </source>
</evidence>
<dbReference type="OrthoDB" id="9977282at2759"/>
<keyword evidence="4" id="KW-0967">Endosome</keyword>
<proteinExistence type="predicted"/>
<dbReference type="InParanoid" id="A0A1Y1MRF7"/>
<dbReference type="GO" id="GO:0005770">
    <property type="term" value="C:late endosome"/>
    <property type="evidence" value="ECO:0007669"/>
    <property type="project" value="UniProtKB-SubCell"/>
</dbReference>
<dbReference type="InterPro" id="IPR040057">
    <property type="entry name" value="Spe-39"/>
</dbReference>
<evidence type="ECO:0000313" key="7">
    <source>
        <dbReference type="EMBL" id="KAB0801345.1"/>
    </source>
</evidence>
<dbReference type="GO" id="GO:0005769">
    <property type="term" value="C:early endosome"/>
    <property type="evidence" value="ECO:0007669"/>
    <property type="project" value="UniProtKB-SubCell"/>
</dbReference>
<reference evidence="7 8" key="2">
    <citation type="journal article" date="2018" name="Elife">
        <title>Firefly genomes illuminate parallel origins of bioluminescence in beetles.</title>
        <authorList>
            <person name="Fallon T.R."/>
            <person name="Lower S.E."/>
            <person name="Chang C.H."/>
            <person name="Bessho-Uehara M."/>
            <person name="Martin G.J."/>
            <person name="Bewick A.J."/>
            <person name="Behringer M."/>
            <person name="Debat H.J."/>
            <person name="Wong I."/>
            <person name="Day J.C."/>
            <person name="Suvorov A."/>
            <person name="Silva C.J."/>
            <person name="Stanger-Hall K.F."/>
            <person name="Hall D.W."/>
            <person name="Schmitz R.J."/>
            <person name="Nelson D.R."/>
            <person name="Lewis S.M."/>
            <person name="Shigenobu S."/>
            <person name="Bybee S.M."/>
            <person name="Larracuente A.M."/>
            <person name="Oba Y."/>
            <person name="Weng J.K."/>
        </authorList>
    </citation>
    <scope>NUCLEOTIDE SEQUENCE [LARGE SCALE GENOMIC DNA]</scope>
    <source>
        <strain evidence="7">1611_PpyrPB1</strain>
        <tissue evidence="7">Whole body</tissue>
    </source>
</reference>
<organism evidence="6">
    <name type="scientific">Photinus pyralis</name>
    <name type="common">Common eastern firefly</name>
    <name type="synonym">Lampyris pyralis</name>
    <dbReference type="NCBI Taxonomy" id="7054"/>
    <lineage>
        <taxon>Eukaryota</taxon>
        <taxon>Metazoa</taxon>
        <taxon>Ecdysozoa</taxon>
        <taxon>Arthropoda</taxon>
        <taxon>Hexapoda</taxon>
        <taxon>Insecta</taxon>
        <taxon>Pterygota</taxon>
        <taxon>Neoptera</taxon>
        <taxon>Endopterygota</taxon>
        <taxon>Coleoptera</taxon>
        <taxon>Polyphaga</taxon>
        <taxon>Elateriformia</taxon>
        <taxon>Elateroidea</taxon>
        <taxon>Lampyridae</taxon>
        <taxon>Lampyrinae</taxon>
        <taxon>Photinus</taxon>
    </lineage>
</organism>
<gene>
    <name evidence="7" type="ORF">PPYR_05699</name>
</gene>
<evidence type="ECO:0000256" key="4">
    <source>
        <dbReference type="ARBA" id="ARBA00022753"/>
    </source>
</evidence>
<dbReference type="PANTHER" id="PTHR13364">
    <property type="entry name" value="DEFECTIVE SPERMATOGENESIS PROTEIN 39"/>
    <property type="match status" value="1"/>
</dbReference>
<accession>A0A1Y1MRF7</accession>
<name>A0A1Y1MRF7_PHOPY</name>
<dbReference type="FunCoup" id="A0A1Y1MRF7">
    <property type="interactions" value="1749"/>
</dbReference>
<evidence type="ECO:0000256" key="2">
    <source>
        <dbReference type="ARBA" id="ARBA00004541"/>
    </source>
</evidence>
<evidence type="ECO:0008006" key="9">
    <source>
        <dbReference type="Google" id="ProtNLM"/>
    </source>
</evidence>
<reference evidence="7" key="3">
    <citation type="submission" date="2019-08" db="EMBL/GenBank/DDBJ databases">
        <authorList>
            <consortium name="Photinus pyralis genome working group"/>
            <person name="Fallon T.R."/>
            <person name="Sander Lower S.E."/>
            <person name="Weng J.-K."/>
        </authorList>
    </citation>
    <scope>NUCLEOTIDE SEQUENCE</scope>
    <source>
        <strain evidence="7">1611_PpyrPB1</strain>
        <tissue evidence="7">Whole body</tissue>
    </source>
</reference>
<evidence type="ECO:0000313" key="8">
    <source>
        <dbReference type="Proteomes" id="UP000327044"/>
    </source>
</evidence>
<dbReference type="EMBL" id="GEZM01027950">
    <property type="protein sequence ID" value="JAV86566.1"/>
    <property type="molecule type" value="Transcribed_RNA"/>
</dbReference>
<dbReference type="PANTHER" id="PTHR13364:SF6">
    <property type="entry name" value="SPERMATOGENESIS-DEFECTIVE PROTEIN 39 HOMOLOG"/>
    <property type="match status" value="1"/>
</dbReference>
<dbReference type="Proteomes" id="UP000327044">
    <property type="component" value="Unassembled WGS sequence"/>
</dbReference>
<keyword evidence="5" id="KW-0968">Cytoplasmic vesicle</keyword>
<reference evidence="6" key="1">
    <citation type="journal article" date="2016" name="Sci. Rep.">
        <title>Molecular characterization of firefly nuptial gifts: a multi-omics approach sheds light on postcopulatory sexual selection.</title>
        <authorList>
            <person name="Al-Wathiqui N."/>
            <person name="Fallon T.R."/>
            <person name="South A."/>
            <person name="Weng J.K."/>
            <person name="Lewis S.M."/>
        </authorList>
    </citation>
    <scope>NUCLEOTIDE SEQUENCE</scope>
</reference>
<dbReference type="GO" id="GO:0007034">
    <property type="term" value="P:vacuolar transport"/>
    <property type="evidence" value="ECO:0007669"/>
    <property type="project" value="TreeGrafter"/>
</dbReference>
<comment type="subcellular location">
    <subcellularLocation>
        <location evidence="2">Cytoplasmic vesicle</location>
    </subcellularLocation>
    <subcellularLocation>
        <location evidence="1">Early endosome</location>
    </subcellularLocation>
    <subcellularLocation>
        <location evidence="3">Late endosome</location>
    </subcellularLocation>
</comment>
<sequence>MAWKSSDEFWNTTSRTSFNFDDDFEIISSRSYISDSKSSDNLGSIVNYDFESASAQSLLPIESLLSRRNLEAVLNDVRITYQTPTPSVQETVIKMFLGMPYSLSVYRSLSQKLDLLDEAIASEDGNIILAVLLFLKKTLEATELYNHITKRKVAYRHYSNYLMEELLEQELANLVICSGNTCDLVYVYGTGLEKDMSKDKVQIKLLKFFLDYSKMMSSEQRAMFTEYKNFIGWQIENKLSCHTLTEELAFLCKSQWETKSDGSNCAKQIIDFRAQRHLNDFQYEWIVINALCTFEMWERLKHLFIKPIWLTKRVVIKSVINPQLFMTVLHKHNAPTSVLEEFLPCIPDTELSTSLAKKLLCHQFVINYYVSQRDRLALLSYMQEISRDSEHYTYAERMLNSDKRWKN</sequence>
<evidence type="ECO:0000256" key="1">
    <source>
        <dbReference type="ARBA" id="ARBA00004412"/>
    </source>
</evidence>
<keyword evidence="8" id="KW-1185">Reference proteome</keyword>
<dbReference type="GO" id="GO:0006886">
    <property type="term" value="P:intracellular protein transport"/>
    <property type="evidence" value="ECO:0007669"/>
    <property type="project" value="TreeGrafter"/>
</dbReference>
<dbReference type="AlphaFoldDB" id="A0A1Y1MRF7"/>
<evidence type="ECO:0000256" key="3">
    <source>
        <dbReference type="ARBA" id="ARBA00004603"/>
    </source>
</evidence>